<feature type="transmembrane region" description="Helical" evidence="1">
    <location>
        <begin position="7"/>
        <end position="25"/>
    </location>
</feature>
<proteinExistence type="predicted"/>
<evidence type="ECO:0000259" key="2">
    <source>
        <dbReference type="Pfam" id="PF13360"/>
    </source>
</evidence>
<dbReference type="Gene3D" id="2.130.10.10">
    <property type="entry name" value="YVTN repeat-like/Quinoprotein amine dehydrogenase"/>
    <property type="match status" value="1"/>
</dbReference>
<evidence type="ECO:0000313" key="3">
    <source>
        <dbReference type="EMBL" id="MPL67083.1"/>
    </source>
</evidence>
<comment type="caution">
    <text evidence="3">The sequence shown here is derived from an EMBL/GenBank/DDBJ whole genome shotgun (WGS) entry which is preliminary data.</text>
</comment>
<dbReference type="InterPro" id="IPR015943">
    <property type="entry name" value="WD40/YVTN_repeat-like_dom_sf"/>
</dbReference>
<dbReference type="InterPro" id="IPR018391">
    <property type="entry name" value="PQQ_b-propeller_rpt"/>
</dbReference>
<gene>
    <name evidence="3" type="ORF">SDC9_12773</name>
</gene>
<dbReference type="EMBL" id="VSSQ01000035">
    <property type="protein sequence ID" value="MPL67083.1"/>
    <property type="molecule type" value="Genomic_DNA"/>
</dbReference>
<dbReference type="PANTHER" id="PTHR34512">
    <property type="entry name" value="CELL SURFACE PROTEIN"/>
    <property type="match status" value="1"/>
</dbReference>
<dbReference type="SMART" id="SM00564">
    <property type="entry name" value="PQQ"/>
    <property type="match status" value="4"/>
</dbReference>
<dbReference type="PANTHER" id="PTHR34512:SF30">
    <property type="entry name" value="OUTER MEMBRANE PROTEIN ASSEMBLY FACTOR BAMB"/>
    <property type="match status" value="1"/>
</dbReference>
<keyword evidence="1" id="KW-1133">Transmembrane helix</keyword>
<organism evidence="3">
    <name type="scientific">bioreactor metagenome</name>
    <dbReference type="NCBI Taxonomy" id="1076179"/>
    <lineage>
        <taxon>unclassified sequences</taxon>
        <taxon>metagenomes</taxon>
        <taxon>ecological metagenomes</taxon>
    </lineage>
</organism>
<evidence type="ECO:0000256" key="1">
    <source>
        <dbReference type="SAM" id="Phobius"/>
    </source>
</evidence>
<reference evidence="3" key="1">
    <citation type="submission" date="2019-08" db="EMBL/GenBank/DDBJ databases">
        <authorList>
            <person name="Kucharzyk K."/>
            <person name="Murdoch R.W."/>
            <person name="Higgins S."/>
            <person name="Loffler F."/>
        </authorList>
    </citation>
    <scope>NUCLEOTIDE SEQUENCE</scope>
</reference>
<accession>A0A644TJK3</accession>
<dbReference type="AlphaFoldDB" id="A0A644TJK3"/>
<sequence length="464" mass="51712">MKIVKGGIALVVLFFTWCFLFWITGDRTPWQFFSHKNTEGVEVYLGDIPIQNYDRMGFTRGVVRYVAKNNSWIVGTERGELFCFDGKGKQVWKRSLGIGKLVTIALSKKEDLVYVGEQSPTGQLFAVDSNTGDMVWKYAAKALVGADPGSRSYPSVVHIAVDNEDNVYITAYRYLLNQDGSRGYNGKICSFSRDGAVNWQFPEKEVMDTWVNWCDVSNSAGEVVVATSAYETRPGMKYPKTMYFLNMKTGKLRHSLSLPVVVPFENTVMRGSPNYSSDGKYLAGSSSDGRAFFLNSGGEVLWTRELSLPQQVEGAWLNASGRDGFVVPEGVVFTTINTFNRENWQLPTPVLHPGNNSLFLFDFMGNFKYKYKADGTMEEIAFAKGIVACAIGRNVRTHDYKLAHGAILIKLSDGSLLKRFPTEGPVQAIDISQDGKHIGGIEAPAVTPEGKVIGAYRFHIWQYE</sequence>
<keyword evidence="1" id="KW-0472">Membrane</keyword>
<dbReference type="InterPro" id="IPR002372">
    <property type="entry name" value="PQQ_rpt_dom"/>
</dbReference>
<feature type="domain" description="Pyrrolo-quinoline quinone repeat" evidence="2">
    <location>
        <begin position="79"/>
        <end position="257"/>
    </location>
</feature>
<name>A0A644TJK3_9ZZZZ</name>
<protein>
    <recommendedName>
        <fullName evidence="2">Pyrrolo-quinoline quinone repeat domain-containing protein</fullName>
    </recommendedName>
</protein>
<dbReference type="Pfam" id="PF13360">
    <property type="entry name" value="PQQ_2"/>
    <property type="match status" value="1"/>
</dbReference>
<dbReference type="SUPFAM" id="SSF50998">
    <property type="entry name" value="Quinoprotein alcohol dehydrogenase-like"/>
    <property type="match status" value="1"/>
</dbReference>
<dbReference type="InterPro" id="IPR011047">
    <property type="entry name" value="Quinoprotein_ADH-like_sf"/>
</dbReference>
<keyword evidence="1" id="KW-0812">Transmembrane</keyword>